<evidence type="ECO:0000313" key="2">
    <source>
        <dbReference type="EMBL" id="MDR9898832.1"/>
    </source>
</evidence>
<dbReference type="PROSITE" id="PS50943">
    <property type="entry name" value="HTH_CROC1"/>
    <property type="match status" value="1"/>
</dbReference>
<dbReference type="InterPro" id="IPR001387">
    <property type="entry name" value="Cro/C1-type_HTH"/>
</dbReference>
<dbReference type="SUPFAM" id="SSF47413">
    <property type="entry name" value="lambda repressor-like DNA-binding domains"/>
    <property type="match status" value="1"/>
</dbReference>
<dbReference type="GO" id="GO:0003677">
    <property type="term" value="F:DNA binding"/>
    <property type="evidence" value="ECO:0007669"/>
    <property type="project" value="InterPro"/>
</dbReference>
<dbReference type="Proteomes" id="UP000667802">
    <property type="component" value="Unassembled WGS sequence"/>
</dbReference>
<gene>
    <name evidence="2" type="ORF">G7B40_030375</name>
</gene>
<dbReference type="CDD" id="cd00093">
    <property type="entry name" value="HTH_XRE"/>
    <property type="match status" value="1"/>
</dbReference>
<name>A0AAP5MC66_9CYAN</name>
<dbReference type="InterPro" id="IPR039554">
    <property type="entry name" value="HigA2-like_HTH"/>
</dbReference>
<dbReference type="AlphaFoldDB" id="A0AAP5MC66"/>
<reference evidence="3" key="1">
    <citation type="journal article" date="2021" name="Science">
        <title>Hunting the eagle killer: A cyanobacterial neurotoxin causes vacuolar myelinopathy.</title>
        <authorList>
            <person name="Breinlinger S."/>
            <person name="Phillips T.J."/>
            <person name="Haram B.N."/>
            <person name="Mares J."/>
            <person name="Martinez Yerena J.A."/>
            <person name="Hrouzek P."/>
            <person name="Sobotka R."/>
            <person name="Henderson W.M."/>
            <person name="Schmieder P."/>
            <person name="Williams S.M."/>
            <person name="Lauderdale J.D."/>
            <person name="Wilde H.D."/>
            <person name="Gerrin W."/>
            <person name="Kust A."/>
            <person name="Washington J.W."/>
            <person name="Wagner C."/>
            <person name="Geier B."/>
            <person name="Liebeke M."/>
            <person name="Enke H."/>
            <person name="Niedermeyer T.H.J."/>
            <person name="Wilde S.B."/>
        </authorList>
    </citation>
    <scope>NUCLEOTIDE SEQUENCE [LARGE SCALE GENOMIC DNA]</scope>
    <source>
        <strain evidence="3">Thurmond2011</strain>
    </source>
</reference>
<dbReference type="InterPro" id="IPR041657">
    <property type="entry name" value="HTH_17"/>
</dbReference>
<comment type="caution">
    <text evidence="2">The sequence shown here is derived from an EMBL/GenBank/DDBJ whole genome shotgun (WGS) entry which is preliminary data.</text>
</comment>
<proteinExistence type="predicted"/>
<dbReference type="Pfam" id="PF13744">
    <property type="entry name" value="HTH_37"/>
    <property type="match status" value="1"/>
</dbReference>
<protein>
    <submittedName>
        <fullName evidence="2">XRE family transcriptional regulator</fullName>
    </submittedName>
</protein>
<keyword evidence="3" id="KW-1185">Reference proteome</keyword>
<dbReference type="EMBL" id="JAALHA020000020">
    <property type="protein sequence ID" value="MDR9898832.1"/>
    <property type="molecule type" value="Genomic_DNA"/>
</dbReference>
<accession>A0AAP5MC66</accession>
<dbReference type="NCBIfam" id="TIGR01764">
    <property type="entry name" value="excise"/>
    <property type="match status" value="1"/>
</dbReference>
<dbReference type="InterPro" id="IPR010982">
    <property type="entry name" value="Lambda_DNA-bd_dom_sf"/>
</dbReference>
<feature type="domain" description="HTH cro/C1-type" evidence="1">
    <location>
        <begin position="43"/>
        <end position="91"/>
    </location>
</feature>
<evidence type="ECO:0000259" key="1">
    <source>
        <dbReference type="PROSITE" id="PS50943"/>
    </source>
</evidence>
<sequence>MVEQNDVHVSCGNVFEDLGLPDAREMLVKAELARKISDSINYHKLTQIQAAKILGIDQPKVSALVRGKLAGFSTDMLLEFLSLLGNDYELSQGNSVTVVPVHKELTTQEAADVLNVSRQYMVELLDAQVIPSTKVGTHRRVRFSDLMDYKKERDAKRRSGLSQLTKKSQTLGLYSNSANARECESK</sequence>
<organism evidence="2 3">
    <name type="scientific">Aetokthonos hydrillicola Thurmond2011</name>
    <dbReference type="NCBI Taxonomy" id="2712845"/>
    <lineage>
        <taxon>Bacteria</taxon>
        <taxon>Bacillati</taxon>
        <taxon>Cyanobacteriota</taxon>
        <taxon>Cyanophyceae</taxon>
        <taxon>Nostocales</taxon>
        <taxon>Hapalosiphonaceae</taxon>
        <taxon>Aetokthonos</taxon>
    </lineage>
</organism>
<dbReference type="RefSeq" id="WP_243902354.1">
    <property type="nucleotide sequence ID" value="NZ_CAWQFN010000884.1"/>
</dbReference>
<dbReference type="InterPro" id="IPR010093">
    <property type="entry name" value="SinI_DNA-bd"/>
</dbReference>
<evidence type="ECO:0000313" key="3">
    <source>
        <dbReference type="Proteomes" id="UP000667802"/>
    </source>
</evidence>
<dbReference type="Gene3D" id="1.10.260.40">
    <property type="entry name" value="lambda repressor-like DNA-binding domains"/>
    <property type="match status" value="1"/>
</dbReference>
<dbReference type="Pfam" id="PF12728">
    <property type="entry name" value="HTH_17"/>
    <property type="match status" value="1"/>
</dbReference>